<accession>A0A4P6URM1</accession>
<dbReference type="KEGG" id="hgr:DW355_06545"/>
<dbReference type="InterPro" id="IPR042094">
    <property type="entry name" value="T2SS_GspF_sf"/>
</dbReference>
<dbReference type="RefSeq" id="WP_131278636.1">
    <property type="nucleotide sequence ID" value="NZ_CP031395.1"/>
</dbReference>
<evidence type="ECO:0000256" key="3">
    <source>
        <dbReference type="ARBA" id="ARBA00022475"/>
    </source>
</evidence>
<evidence type="ECO:0000256" key="2">
    <source>
        <dbReference type="ARBA" id="ARBA00005745"/>
    </source>
</evidence>
<reference evidence="10 11" key="1">
    <citation type="submission" date="2018-07" db="EMBL/GenBank/DDBJ databases">
        <title>Exploring interactions and the metabolic potential of the ultra-small soil bacteria Hylemonella gracilis.</title>
        <authorList>
            <person name="Tyc O."/>
            <person name="Kulkarni P."/>
            <person name="Gawehns F."/>
            <person name="Hundscheid M."/>
            <person name="Zweers H."/>
            <person name="Garbeva P."/>
        </authorList>
    </citation>
    <scope>NUCLEOTIDE SEQUENCE [LARGE SCALE GENOMIC DNA]</scope>
    <source>
        <strain evidence="10 11">NS1</strain>
    </source>
</reference>
<evidence type="ECO:0000256" key="6">
    <source>
        <dbReference type="ARBA" id="ARBA00022989"/>
    </source>
</evidence>
<dbReference type="Proteomes" id="UP000292939">
    <property type="component" value="Chromosome"/>
</dbReference>
<feature type="domain" description="Type II secretion system protein GspF" evidence="9">
    <location>
        <begin position="77"/>
        <end position="200"/>
    </location>
</feature>
<dbReference type="GO" id="GO:0015628">
    <property type="term" value="P:protein secretion by the type II secretion system"/>
    <property type="evidence" value="ECO:0007669"/>
    <property type="project" value="TreeGrafter"/>
</dbReference>
<name>A0A4P6URM1_9BURK</name>
<keyword evidence="3" id="KW-1003">Cell membrane</keyword>
<dbReference type="Gene3D" id="1.20.81.30">
    <property type="entry name" value="Type II secretion system (T2SS), domain F"/>
    <property type="match status" value="2"/>
</dbReference>
<gene>
    <name evidence="10" type="ORF">DW355_06545</name>
</gene>
<dbReference type="EMBL" id="CP031395">
    <property type="protein sequence ID" value="QBK06411.1"/>
    <property type="molecule type" value="Genomic_DNA"/>
</dbReference>
<evidence type="ECO:0000313" key="11">
    <source>
        <dbReference type="Proteomes" id="UP000292939"/>
    </source>
</evidence>
<protein>
    <submittedName>
        <fullName evidence="10">Type II secretion system F family protein</fullName>
    </submittedName>
</protein>
<feature type="transmembrane region" description="Helical" evidence="8">
    <location>
        <begin position="384"/>
        <end position="404"/>
    </location>
</feature>
<dbReference type="FunFam" id="1.20.81.30:FF:000001">
    <property type="entry name" value="Type II secretion system protein F"/>
    <property type="match status" value="2"/>
</dbReference>
<dbReference type="AlphaFoldDB" id="A0A4P6URM1"/>
<keyword evidence="6 8" id="KW-1133">Transmembrane helix</keyword>
<evidence type="ECO:0000256" key="8">
    <source>
        <dbReference type="SAM" id="Phobius"/>
    </source>
</evidence>
<dbReference type="GO" id="GO:0005886">
    <property type="term" value="C:plasma membrane"/>
    <property type="evidence" value="ECO:0007669"/>
    <property type="project" value="UniProtKB-SubCell"/>
</dbReference>
<dbReference type="InterPro" id="IPR018076">
    <property type="entry name" value="T2SS_GspF_dom"/>
</dbReference>
<feature type="transmembrane region" description="Helical" evidence="8">
    <location>
        <begin position="230"/>
        <end position="249"/>
    </location>
</feature>
<dbReference type="InterPro" id="IPR003004">
    <property type="entry name" value="GspF/PilC"/>
</dbReference>
<sequence length="411" mass="44512">MPDAALPADSTSVPRAVLYVWEGEDAAGRLVRGELRAAHPREVRAALRRQDILPTRIQRRWWTIPTRRITTKDIAVFTRQFAAMVKAGVPLLRGFDIVAHGHANANLTLLLLRVRADVEAGATLSAAFGRHPRHFDRLYCGLVEAGETAGMLDQMLERLALHLERTLALRSRIRAALMYPAVVVGTALLVVSVIMVLVIPAFHDVFRSFGADLPGPTLLLIALSDFLARWWLLLLGMLGVGACATVHAVRHHPTLQALRDRTLLGLPLFGPLINKSCLARWTRTLATLHGAGVPMAQALATVRSAAGNRVYEEATDRIRQEVGLGSSLALAMERSGAFPPLVQQMCAIGEESGAIDAMLAKAADFHENEVGDLVSGLSSLLEPLIILVLGLVIGGIVIALYLPIFQLGQIV</sequence>
<evidence type="ECO:0000256" key="1">
    <source>
        <dbReference type="ARBA" id="ARBA00004429"/>
    </source>
</evidence>
<dbReference type="PANTHER" id="PTHR30012:SF7">
    <property type="entry name" value="PROTEIN TRANSPORT PROTEIN HOFC HOMOLOG"/>
    <property type="match status" value="1"/>
</dbReference>
<evidence type="ECO:0000256" key="7">
    <source>
        <dbReference type="ARBA" id="ARBA00023136"/>
    </source>
</evidence>
<evidence type="ECO:0000313" key="10">
    <source>
        <dbReference type="EMBL" id="QBK06411.1"/>
    </source>
</evidence>
<dbReference type="OrthoDB" id="9805682at2"/>
<feature type="transmembrane region" description="Helical" evidence="8">
    <location>
        <begin position="177"/>
        <end position="202"/>
    </location>
</feature>
<evidence type="ECO:0000256" key="4">
    <source>
        <dbReference type="ARBA" id="ARBA00022519"/>
    </source>
</evidence>
<evidence type="ECO:0000256" key="5">
    <source>
        <dbReference type="ARBA" id="ARBA00022692"/>
    </source>
</evidence>
<keyword evidence="4" id="KW-0997">Cell inner membrane</keyword>
<evidence type="ECO:0000259" key="9">
    <source>
        <dbReference type="Pfam" id="PF00482"/>
    </source>
</evidence>
<proteinExistence type="inferred from homology"/>
<feature type="domain" description="Type II secretion system protein GspF" evidence="9">
    <location>
        <begin position="281"/>
        <end position="403"/>
    </location>
</feature>
<keyword evidence="5 8" id="KW-0812">Transmembrane</keyword>
<dbReference type="PANTHER" id="PTHR30012">
    <property type="entry name" value="GENERAL SECRETION PATHWAY PROTEIN"/>
    <property type="match status" value="1"/>
</dbReference>
<dbReference type="Pfam" id="PF00482">
    <property type="entry name" value="T2SSF"/>
    <property type="match status" value="2"/>
</dbReference>
<organism evidence="10 11">
    <name type="scientific">Hylemonella gracilis</name>
    <dbReference type="NCBI Taxonomy" id="80880"/>
    <lineage>
        <taxon>Bacteria</taxon>
        <taxon>Pseudomonadati</taxon>
        <taxon>Pseudomonadota</taxon>
        <taxon>Betaproteobacteria</taxon>
        <taxon>Burkholderiales</taxon>
        <taxon>Comamonadaceae</taxon>
        <taxon>Hylemonella</taxon>
    </lineage>
</organism>
<keyword evidence="7 8" id="KW-0472">Membrane</keyword>
<dbReference type="PRINTS" id="PR00812">
    <property type="entry name" value="BCTERIALGSPF"/>
</dbReference>
<comment type="subcellular location">
    <subcellularLocation>
        <location evidence="1">Cell inner membrane</location>
        <topology evidence="1">Multi-pass membrane protein</topology>
    </subcellularLocation>
</comment>
<comment type="similarity">
    <text evidence="2">Belongs to the GSP F family.</text>
</comment>